<dbReference type="PANTHER" id="PTHR14389">
    <property type="entry name" value="SI:CH1073-475A24.1"/>
    <property type="match status" value="1"/>
</dbReference>
<dbReference type="RefSeq" id="WP_108115979.1">
    <property type="nucleotide sequence ID" value="NZ_QBKT01000008.1"/>
</dbReference>
<dbReference type="InterPro" id="IPR009003">
    <property type="entry name" value="Peptidase_S1_PA"/>
</dbReference>
<accession>A0A2T6BUS9</accession>
<dbReference type="AlphaFoldDB" id="A0A2T6BUS9"/>
<protein>
    <submittedName>
        <fullName evidence="1">Trypsin-like peptidase</fullName>
    </submittedName>
</protein>
<keyword evidence="2" id="KW-1185">Reference proteome</keyword>
<dbReference type="OrthoDB" id="9770276at2"/>
<proteinExistence type="predicted"/>
<gene>
    <name evidence="1" type="ORF">C8N46_108138</name>
</gene>
<evidence type="ECO:0000313" key="2">
    <source>
        <dbReference type="Proteomes" id="UP000244090"/>
    </source>
</evidence>
<evidence type="ECO:0000313" key="1">
    <source>
        <dbReference type="EMBL" id="PTX59825.1"/>
    </source>
</evidence>
<dbReference type="PANTHER" id="PTHR14389:SF3">
    <property type="entry name" value="PROTEIN FAM111A-LIKE"/>
    <property type="match status" value="1"/>
</dbReference>
<dbReference type="InterPro" id="IPR043504">
    <property type="entry name" value="Peptidase_S1_PA_chymotrypsin"/>
</dbReference>
<dbReference type="Proteomes" id="UP000244090">
    <property type="component" value="Unassembled WGS sequence"/>
</dbReference>
<dbReference type="EMBL" id="QBKT01000008">
    <property type="protein sequence ID" value="PTX59825.1"/>
    <property type="molecule type" value="Genomic_DNA"/>
</dbReference>
<reference evidence="1 2" key="1">
    <citation type="submission" date="2018-04" db="EMBL/GenBank/DDBJ databases">
        <title>Genomic Encyclopedia of Archaeal and Bacterial Type Strains, Phase II (KMG-II): from individual species to whole genera.</title>
        <authorList>
            <person name="Goeker M."/>
        </authorList>
    </citation>
    <scope>NUCLEOTIDE SEQUENCE [LARGE SCALE GENOMIC DNA]</scope>
    <source>
        <strain evidence="1 2">DSM 25731</strain>
    </source>
</reference>
<sequence>MEATQNTSENENIPKTPLDVITNLKNRYKDEPEIFREILLQIDVSNDEAFFKSLQKYLTDKEDVDIINKIFNSTIEDLSVELDLHKRIEQSIIKEADRPVFLINNDTIDTSKATKWKTQIEEKKDAITKAIQSVGRIEIKGEDVDFIGTGWLIKNTDIIVTNRHVANKFIERRGNDILFKQDRYFDSYTVRIDFKEEHATQIEFEFDIKQVIYCAKERDLDIALLRVDKENYKSEKLPEGLELSYEIPNLKEEIYVIGYPSCSKPHHRELKNKYFNGVIGKKQFAPGYLSQLPASKYIYKHDCTTWAGNSGSPVIDFTSGKVLGIHYAGIHENYEGYRANFAVSVVALVEILEELKIPY</sequence>
<comment type="caution">
    <text evidence="1">The sequence shown here is derived from an EMBL/GenBank/DDBJ whole genome shotgun (WGS) entry which is preliminary data.</text>
</comment>
<dbReference type="Gene3D" id="2.40.10.10">
    <property type="entry name" value="Trypsin-like serine proteases"/>
    <property type="match status" value="2"/>
</dbReference>
<name>A0A2T6BUS9_9FLAO</name>
<dbReference type="SUPFAM" id="SSF50494">
    <property type="entry name" value="Trypsin-like serine proteases"/>
    <property type="match status" value="1"/>
</dbReference>
<organism evidence="1 2">
    <name type="scientific">Kordia periserrulae</name>
    <dbReference type="NCBI Taxonomy" id="701523"/>
    <lineage>
        <taxon>Bacteria</taxon>
        <taxon>Pseudomonadati</taxon>
        <taxon>Bacteroidota</taxon>
        <taxon>Flavobacteriia</taxon>
        <taxon>Flavobacteriales</taxon>
        <taxon>Flavobacteriaceae</taxon>
        <taxon>Kordia</taxon>
    </lineage>
</organism>
<dbReference type="Pfam" id="PF13365">
    <property type="entry name" value="Trypsin_2"/>
    <property type="match status" value="1"/>
</dbReference>